<organism evidence="6">
    <name type="scientific">uncultured Ramlibacter sp</name>
    <dbReference type="NCBI Taxonomy" id="260755"/>
    <lineage>
        <taxon>Bacteria</taxon>
        <taxon>Pseudomonadati</taxon>
        <taxon>Pseudomonadota</taxon>
        <taxon>Betaproteobacteria</taxon>
        <taxon>Burkholderiales</taxon>
        <taxon>Comamonadaceae</taxon>
        <taxon>Ramlibacter</taxon>
        <taxon>environmental samples</taxon>
    </lineage>
</organism>
<dbReference type="InterPro" id="IPR026170">
    <property type="entry name" value="FAM173A/B"/>
</dbReference>
<evidence type="ECO:0000256" key="2">
    <source>
        <dbReference type="ARBA" id="ARBA00022679"/>
    </source>
</evidence>
<keyword evidence="1" id="KW-0489">Methyltransferase</keyword>
<dbReference type="GO" id="GO:0016279">
    <property type="term" value="F:protein-lysine N-methyltransferase activity"/>
    <property type="evidence" value="ECO:0007669"/>
    <property type="project" value="InterPro"/>
</dbReference>
<evidence type="ECO:0000313" key="6">
    <source>
        <dbReference type="EMBL" id="CAA9398604.1"/>
    </source>
</evidence>
<keyword evidence="3" id="KW-0949">S-adenosyl-L-methionine</keyword>
<dbReference type="PANTHER" id="PTHR13610">
    <property type="entry name" value="METHYLTRANSFERASE DOMAIN-CONTAINING PROTEIN"/>
    <property type="match status" value="1"/>
</dbReference>
<dbReference type="SUPFAM" id="SSF53335">
    <property type="entry name" value="S-adenosyl-L-methionine-dependent methyltransferases"/>
    <property type="match status" value="1"/>
</dbReference>
<name>A0A6J4NVF5_9BURK</name>
<proteinExistence type="predicted"/>
<evidence type="ECO:0000259" key="5">
    <source>
        <dbReference type="Pfam" id="PF13847"/>
    </source>
</evidence>
<feature type="chain" id="PRO_5026916046" description="Methyltransferase domain-containing protein" evidence="4">
    <location>
        <begin position="26"/>
        <end position="277"/>
    </location>
</feature>
<dbReference type="InterPro" id="IPR025714">
    <property type="entry name" value="Methyltranfer_dom"/>
</dbReference>
<feature type="signal peptide" evidence="4">
    <location>
        <begin position="1"/>
        <end position="25"/>
    </location>
</feature>
<dbReference type="AlphaFoldDB" id="A0A6J4NVF5"/>
<evidence type="ECO:0000256" key="1">
    <source>
        <dbReference type="ARBA" id="ARBA00022603"/>
    </source>
</evidence>
<sequence>MHPLRRRVTAAAAASLLLPLFGACARTEEYKPTVGQEGKDVIWVPTPDDVVQRMLDMAQVTRGDRVVDLGSGDGKITIAAAKRGARARGIEYNPDMVALSRRNARNQGVEVDFEQGDIFAADFSDADVVTLYLLPDLNERLRPILLNMKPGTRVTSHQFRMGPWEPDRTDDVNGRHAHFWMVPAKVGGNWMVRVDGEPPLEVRLEQQYQKLQGHASLGGERVPLQAPAVKGPAVSFGIPSRSAGVMRFEGTADNAGQMSGTVVLAGGQRKPFSARRS</sequence>
<evidence type="ECO:0000256" key="4">
    <source>
        <dbReference type="SAM" id="SignalP"/>
    </source>
</evidence>
<dbReference type="PROSITE" id="PS51257">
    <property type="entry name" value="PROKAR_LIPOPROTEIN"/>
    <property type="match status" value="1"/>
</dbReference>
<dbReference type="InterPro" id="IPR029063">
    <property type="entry name" value="SAM-dependent_MTases_sf"/>
</dbReference>
<dbReference type="Pfam" id="PF13847">
    <property type="entry name" value="Methyltransf_31"/>
    <property type="match status" value="1"/>
</dbReference>
<keyword evidence="2" id="KW-0808">Transferase</keyword>
<dbReference type="EMBL" id="CADCUX010000197">
    <property type="protein sequence ID" value="CAA9398604.1"/>
    <property type="molecule type" value="Genomic_DNA"/>
</dbReference>
<dbReference type="PANTHER" id="PTHR13610:SF11">
    <property type="entry name" value="METHYLTRANSFERASE DOMAIN-CONTAINING PROTEIN"/>
    <property type="match status" value="1"/>
</dbReference>
<dbReference type="GO" id="GO:0032259">
    <property type="term" value="P:methylation"/>
    <property type="evidence" value="ECO:0007669"/>
    <property type="project" value="UniProtKB-KW"/>
</dbReference>
<dbReference type="Gene3D" id="3.40.50.150">
    <property type="entry name" value="Vaccinia Virus protein VP39"/>
    <property type="match status" value="1"/>
</dbReference>
<keyword evidence="4" id="KW-0732">Signal</keyword>
<accession>A0A6J4NVF5</accession>
<gene>
    <name evidence="6" type="ORF">AVDCRST_MAG51-771</name>
</gene>
<protein>
    <recommendedName>
        <fullName evidence="5">Methyltransferase domain-containing protein</fullName>
    </recommendedName>
</protein>
<feature type="domain" description="Methyltransferase" evidence="5">
    <location>
        <begin position="62"/>
        <end position="160"/>
    </location>
</feature>
<reference evidence="6" key="1">
    <citation type="submission" date="2020-02" db="EMBL/GenBank/DDBJ databases">
        <authorList>
            <person name="Meier V. D."/>
        </authorList>
    </citation>
    <scope>NUCLEOTIDE SEQUENCE</scope>
    <source>
        <strain evidence="6">AVDCRST_MAG51</strain>
    </source>
</reference>
<evidence type="ECO:0000256" key="3">
    <source>
        <dbReference type="ARBA" id="ARBA00022691"/>
    </source>
</evidence>
<dbReference type="CDD" id="cd02440">
    <property type="entry name" value="AdoMet_MTases"/>
    <property type="match status" value="1"/>
</dbReference>